<feature type="transmembrane region" description="Helical" evidence="2">
    <location>
        <begin position="1163"/>
        <end position="1189"/>
    </location>
</feature>
<feature type="region of interest" description="Disordered" evidence="1">
    <location>
        <begin position="1042"/>
        <end position="1063"/>
    </location>
</feature>
<evidence type="ECO:0008006" key="5">
    <source>
        <dbReference type="Google" id="ProtNLM"/>
    </source>
</evidence>
<feature type="transmembrane region" description="Helical" evidence="2">
    <location>
        <begin position="350"/>
        <end position="368"/>
    </location>
</feature>
<feature type="transmembrane region" description="Helical" evidence="2">
    <location>
        <begin position="430"/>
        <end position="454"/>
    </location>
</feature>
<dbReference type="AlphaFoldDB" id="A0A1F5ZSP0"/>
<gene>
    <name evidence="3" type="ORF">A3D77_06490</name>
</gene>
<reference evidence="3 4" key="1">
    <citation type="journal article" date="2016" name="Nat. Commun.">
        <title>Thousands of microbial genomes shed light on interconnected biogeochemical processes in an aquifer system.</title>
        <authorList>
            <person name="Anantharaman K."/>
            <person name="Brown C.T."/>
            <person name="Hug L.A."/>
            <person name="Sharon I."/>
            <person name="Castelle C.J."/>
            <person name="Probst A.J."/>
            <person name="Thomas B.C."/>
            <person name="Singh A."/>
            <person name="Wilkins M.J."/>
            <person name="Karaoz U."/>
            <person name="Brodie E.L."/>
            <person name="Williams K.H."/>
            <person name="Hubbard S.S."/>
            <person name="Banfield J.F."/>
        </authorList>
    </citation>
    <scope>NUCLEOTIDE SEQUENCE [LARGE SCALE GENOMIC DNA]</scope>
</reference>
<protein>
    <recommendedName>
        <fullName evidence="5">Membrane protein 6-pyruvoyl-tetrahydropterin synthase-related domain-containing protein</fullName>
    </recommendedName>
</protein>
<feature type="transmembrane region" description="Helical" evidence="2">
    <location>
        <begin position="230"/>
        <end position="250"/>
    </location>
</feature>
<evidence type="ECO:0000256" key="1">
    <source>
        <dbReference type="SAM" id="MobiDB-lite"/>
    </source>
</evidence>
<feature type="transmembrane region" description="Helical" evidence="2">
    <location>
        <begin position="324"/>
        <end position="343"/>
    </location>
</feature>
<feature type="transmembrane region" description="Helical" evidence="2">
    <location>
        <begin position="104"/>
        <end position="128"/>
    </location>
</feature>
<feature type="compositionally biased region" description="Basic and acidic residues" evidence="1">
    <location>
        <begin position="1042"/>
        <end position="1053"/>
    </location>
</feature>
<dbReference type="STRING" id="1798382.A3D77_06490"/>
<feature type="transmembrane region" description="Helical" evidence="2">
    <location>
        <begin position="18"/>
        <end position="37"/>
    </location>
</feature>
<feature type="transmembrane region" description="Helical" evidence="2">
    <location>
        <begin position="135"/>
        <end position="155"/>
    </location>
</feature>
<comment type="caution">
    <text evidence="3">The sequence shown here is derived from an EMBL/GenBank/DDBJ whole genome shotgun (WGS) entry which is preliminary data.</text>
</comment>
<dbReference type="Proteomes" id="UP000176923">
    <property type="component" value="Unassembled WGS sequence"/>
</dbReference>
<feature type="transmembrane region" description="Helical" evidence="2">
    <location>
        <begin position="186"/>
        <end position="201"/>
    </location>
</feature>
<accession>A0A1F5ZSP0</accession>
<name>A0A1F5ZSP0_9BACT</name>
<keyword evidence="2" id="KW-0472">Membrane</keyword>
<organism evidence="3 4">
    <name type="scientific">Candidatus Gottesmanbacteria bacterium RIFCSPHIGHO2_02_FULL_39_11</name>
    <dbReference type="NCBI Taxonomy" id="1798382"/>
    <lineage>
        <taxon>Bacteria</taxon>
        <taxon>Candidatus Gottesmaniibacteriota</taxon>
    </lineage>
</organism>
<keyword evidence="2" id="KW-1133">Transmembrane helix</keyword>
<feature type="transmembrane region" description="Helical" evidence="2">
    <location>
        <begin position="161"/>
        <end position="179"/>
    </location>
</feature>
<dbReference type="EMBL" id="MFJL01000024">
    <property type="protein sequence ID" value="OGG15469.1"/>
    <property type="molecule type" value="Genomic_DNA"/>
</dbReference>
<evidence type="ECO:0000256" key="2">
    <source>
        <dbReference type="SAM" id="Phobius"/>
    </source>
</evidence>
<evidence type="ECO:0000313" key="3">
    <source>
        <dbReference type="EMBL" id="OGG15469.1"/>
    </source>
</evidence>
<sequence>MHTLNRFLTYFRHNPQEFYLYVLLAVFLAVLFINFPYNKSLIGWDNLLPELNFNSNIQRGLFSLWQENEGLGLIGGHGFASTLPHTVFQLILSVLLPINYLRPFFFLIMLLLGSVGAFFLSDILLPGIHTSKKGFASLSTGLFYMLNFATIQMFYIPLEAFAVHFAFLPWLLFLTISIFKKPKKKYFFWFTVISFTSSHQGFIPPLFLIYLIFLGILSLFYFFKYKSKNVFYIISGIFLITTITNAYWLFPIAFYTTNKSNIYLSSYNNITTTDDFLLKSIKFGDINSLITLKSFLVDAVDAFPQGENKIFYIFEPWKNHLNSYLYIIPSYLFFALILLGIFYSYKKRSFWLIAFTGIFALTFLFMASDVPGLSILSDILRNHVPIFKQAFRIAFTKFSTSLSLFYAIYLGVGIYFVLEAVSTRKKYLNTISALVTFALLITLGLPIFSGYFFYNRTKLTLPDNYRQLFEFLKKVDPNSRIADFPQFIPTGWLIYNWGYSGSGFLWYGLPQPILDRNFDVWNNYNENYYWEISQSIYSQNTAQFENTLRKYNVRYLLVDPSVIGYVSPKAVSLDKFMTLISNSNILKLINNYGSIQVYEVEDHDRFNNFVSIRNNLPIISPYTNWNNYDKAYEEYGDYISDNRQQITNNNKPIDIFYPFRSLFTGRTQEDIEFKIEDNNSYFSFKSTIPKEMIGSKLIIPSLDNDEINEINPIDFTQTEKSPQIYLDGELIPASPSGEISLNYITEGNLEIRVPKVNGYYSASLLPNTYPLIPISCDTFNTGIMNRQFINNMIQLNSIGSSNCLDLDLPNLSQRLGYLISVENQNIEGKSLLFSIVNKNSQRADLETYLTKKTNNLPAQAGKKQITANHFIQPPMEEFGRGYVLHFDNISIGRVKTVNNLGKITVNPIPYRFLTSLKVVNSNFVRDSSSQAPRNDSIQQVEHPNPSYYKIVLSQQKTTLSDGLLNFDGDLTRSSQMPALRTDISIPYKTENINSNEVYATKKSAEADSWTNLRTDASRSGLSSKMIAFNNSFVKGVDPRGVEPLRSDLRDPTPHRRGPTPHPEYQKYLSFVKPAYAQESNSDNTQQIPDNKNTTLILSQSFDEGWKAYEIRCQGSGIRYQIEEFLPFLFGKEIKDHVLVNNWENGWELENAQCTMKNAQCTIVIYYLPQLLEFAGLGLLPIPFIFLLFLKMKNHAA</sequence>
<proteinExistence type="predicted"/>
<evidence type="ECO:0000313" key="4">
    <source>
        <dbReference type="Proteomes" id="UP000176923"/>
    </source>
</evidence>
<feature type="transmembrane region" description="Helical" evidence="2">
    <location>
        <begin position="398"/>
        <end position="418"/>
    </location>
</feature>
<feature type="transmembrane region" description="Helical" evidence="2">
    <location>
        <begin position="207"/>
        <end position="223"/>
    </location>
</feature>
<keyword evidence="2" id="KW-0812">Transmembrane</keyword>